<keyword evidence="16" id="KW-1185">Reference proteome</keyword>
<evidence type="ECO:0000259" key="13">
    <source>
        <dbReference type="SMART" id="SM00919"/>
    </source>
</evidence>
<dbReference type="CDD" id="cd05311">
    <property type="entry name" value="NAD_bind_2_malic_enz"/>
    <property type="match status" value="1"/>
</dbReference>
<reference evidence="15 16" key="1">
    <citation type="submission" date="2018-02" db="EMBL/GenBank/DDBJ databases">
        <title>Solimicrobium silvestre gen. nov., sp. nov., isolated from alpine forest soil.</title>
        <authorList>
            <person name="Margesin R."/>
            <person name="Albuquerque L."/>
            <person name="Zhang D.-C."/>
            <person name="Froufe H.J.C."/>
            <person name="Severino R."/>
            <person name="Roxo I."/>
            <person name="Egas C."/>
            <person name="Da Costa M.S."/>
        </authorList>
    </citation>
    <scope>NUCLEOTIDE SEQUENCE [LARGE SCALE GENOMIC DNA]</scope>
    <source>
        <strain evidence="15 16">S20-91</strain>
    </source>
</reference>
<dbReference type="Gene3D" id="3.40.50.10950">
    <property type="match status" value="1"/>
</dbReference>
<evidence type="ECO:0000256" key="7">
    <source>
        <dbReference type="ARBA" id="ARBA00023002"/>
    </source>
</evidence>
<name>A0A2S9H092_9BURK</name>
<dbReference type="Pfam" id="PF01515">
    <property type="entry name" value="PTA_PTB"/>
    <property type="match status" value="1"/>
</dbReference>
<dbReference type="PANTHER" id="PTHR43237:SF4">
    <property type="entry name" value="NADP-DEPENDENT MALIC ENZYME"/>
    <property type="match status" value="1"/>
</dbReference>
<dbReference type="Proteomes" id="UP000237839">
    <property type="component" value="Unassembled WGS sequence"/>
</dbReference>
<keyword evidence="7" id="KW-0560">Oxidoreductase</keyword>
<feature type="binding site" evidence="11">
    <location>
        <begin position="82"/>
        <end position="89"/>
    </location>
    <ligand>
        <name>NADP(+)</name>
        <dbReference type="ChEBI" id="CHEBI:58349"/>
    </ligand>
</feature>
<dbReference type="Gene3D" id="3.40.50.720">
    <property type="entry name" value="NAD(P)-binding Rossmann-like Domain"/>
    <property type="match status" value="1"/>
</dbReference>
<dbReference type="Pfam" id="PF03949">
    <property type="entry name" value="Malic_M"/>
    <property type="match status" value="1"/>
</dbReference>
<dbReference type="GO" id="GO:0006108">
    <property type="term" value="P:malate metabolic process"/>
    <property type="evidence" value="ECO:0007669"/>
    <property type="project" value="InterPro"/>
</dbReference>
<dbReference type="OrthoDB" id="9805787at2"/>
<dbReference type="InterPro" id="IPR046346">
    <property type="entry name" value="Aminoacid_DH-like_N_sf"/>
</dbReference>
<dbReference type="InterPro" id="IPR012301">
    <property type="entry name" value="Malic_N_dom"/>
</dbReference>
<dbReference type="RefSeq" id="WP_105531429.1">
    <property type="nucleotide sequence ID" value="NZ_PUGF01000007.1"/>
</dbReference>
<dbReference type="Gene3D" id="3.40.50.10750">
    <property type="entry name" value="Isocitrate/Isopropylmalate dehydrogenase-like"/>
    <property type="match status" value="1"/>
</dbReference>
<evidence type="ECO:0000256" key="4">
    <source>
        <dbReference type="ARBA" id="ARBA00008756"/>
    </source>
</evidence>
<dbReference type="InterPro" id="IPR001891">
    <property type="entry name" value="Malic_OxRdtase"/>
</dbReference>
<dbReference type="PRINTS" id="PR00072">
    <property type="entry name" value="MALOXRDTASE"/>
</dbReference>
<dbReference type="PIRSF" id="PIRSF036684">
    <property type="entry name" value="ME_PTA"/>
    <property type="match status" value="1"/>
</dbReference>
<dbReference type="GO" id="GO:0051287">
    <property type="term" value="F:NAD binding"/>
    <property type="evidence" value="ECO:0007669"/>
    <property type="project" value="InterPro"/>
</dbReference>
<comment type="caution">
    <text evidence="15">The sequence shown here is derived from an EMBL/GenBank/DDBJ whole genome shotgun (WGS) entry which is preliminary data.</text>
</comment>
<comment type="cofactor">
    <cofactor evidence="2">
        <name>Mg(2+)</name>
        <dbReference type="ChEBI" id="CHEBI:18420"/>
    </cofactor>
</comment>
<comment type="similarity">
    <text evidence="3">In the N-terminal section; belongs to the malic enzymes family.</text>
</comment>
<dbReference type="SMART" id="SM00919">
    <property type="entry name" value="Malic_M"/>
    <property type="match status" value="1"/>
</dbReference>
<accession>A0A2S9H092</accession>
<dbReference type="GO" id="GO:0004470">
    <property type="term" value="F:malic enzyme activity"/>
    <property type="evidence" value="ECO:0007669"/>
    <property type="project" value="InterPro"/>
</dbReference>
<dbReference type="GO" id="GO:0016746">
    <property type="term" value="F:acyltransferase activity"/>
    <property type="evidence" value="ECO:0007669"/>
    <property type="project" value="InterPro"/>
</dbReference>
<evidence type="ECO:0000256" key="5">
    <source>
        <dbReference type="ARBA" id="ARBA00008785"/>
    </source>
</evidence>
<comment type="similarity">
    <text evidence="4">In the C-terminal section; belongs to the phosphate acetyltransferase and butyryltransferase family.</text>
</comment>
<feature type="binding site" evidence="10">
    <location>
        <position position="143"/>
    </location>
    <ligand>
        <name>a divalent metal cation</name>
        <dbReference type="ChEBI" id="CHEBI:60240"/>
    </ligand>
</feature>
<dbReference type="InterPro" id="IPR037062">
    <property type="entry name" value="Malic_N_dom_sf"/>
</dbReference>
<keyword evidence="6 10" id="KW-0479">Metal-binding</keyword>
<proteinExistence type="inferred from homology"/>
<dbReference type="SUPFAM" id="SSF53223">
    <property type="entry name" value="Aminoacid dehydrogenase-like, N-terminal domain"/>
    <property type="match status" value="1"/>
</dbReference>
<evidence type="ECO:0000256" key="6">
    <source>
        <dbReference type="ARBA" id="ARBA00022723"/>
    </source>
</evidence>
<evidence type="ECO:0000256" key="2">
    <source>
        <dbReference type="ARBA" id="ARBA00001946"/>
    </source>
</evidence>
<keyword evidence="15" id="KW-0808">Transferase</keyword>
<organism evidence="15 16">
    <name type="scientific">Solimicrobium silvestre</name>
    <dbReference type="NCBI Taxonomy" id="2099400"/>
    <lineage>
        <taxon>Bacteria</taxon>
        <taxon>Pseudomonadati</taxon>
        <taxon>Pseudomonadota</taxon>
        <taxon>Betaproteobacteria</taxon>
        <taxon>Burkholderiales</taxon>
        <taxon>Oxalobacteraceae</taxon>
        <taxon>Solimicrobium</taxon>
    </lineage>
</organism>
<dbReference type="FunFam" id="3.40.50.10380:FF:000003">
    <property type="entry name" value="NADP-dependent malic enzyme"/>
    <property type="match status" value="1"/>
</dbReference>
<evidence type="ECO:0000256" key="12">
    <source>
        <dbReference type="RuleBase" id="RU003427"/>
    </source>
</evidence>
<comment type="cofactor">
    <cofactor evidence="1">
        <name>Mn(2+)</name>
        <dbReference type="ChEBI" id="CHEBI:29035"/>
    </cofactor>
</comment>
<dbReference type="EMBL" id="PUGF01000007">
    <property type="protein sequence ID" value="PRC93373.1"/>
    <property type="molecule type" value="Genomic_DNA"/>
</dbReference>
<evidence type="ECO:0000313" key="15">
    <source>
        <dbReference type="EMBL" id="PRC93373.1"/>
    </source>
</evidence>
<feature type="active site" description="Proton acceptor" evidence="9">
    <location>
        <position position="100"/>
    </location>
</feature>
<dbReference type="InterPro" id="IPR002505">
    <property type="entry name" value="PTA_PTB"/>
</dbReference>
<dbReference type="InterPro" id="IPR051674">
    <property type="entry name" value="Malate_Decarboxylase"/>
</dbReference>
<dbReference type="SUPFAM" id="SSF51735">
    <property type="entry name" value="NAD(P)-binding Rossmann-fold domains"/>
    <property type="match status" value="1"/>
</dbReference>
<dbReference type="PANTHER" id="PTHR43237">
    <property type="entry name" value="NADP-DEPENDENT MALIC ENZYME"/>
    <property type="match status" value="1"/>
</dbReference>
<gene>
    <name evidence="15" type="ORF">S2091_1760</name>
</gene>
<dbReference type="InterPro" id="IPR042112">
    <property type="entry name" value="P_AcTrfase_dom2"/>
</dbReference>
<dbReference type="InterPro" id="IPR042113">
    <property type="entry name" value="P_AcTrfase_dom1"/>
</dbReference>
<keyword evidence="11" id="KW-0521">NADP</keyword>
<evidence type="ECO:0000256" key="9">
    <source>
        <dbReference type="PIRSR" id="PIRSR036684-1"/>
    </source>
</evidence>
<dbReference type="Pfam" id="PF00390">
    <property type="entry name" value="malic"/>
    <property type="match status" value="1"/>
</dbReference>
<dbReference type="InterPro" id="IPR045213">
    <property type="entry name" value="Malic_NAD-bd_bact_type"/>
</dbReference>
<dbReference type="Gene3D" id="3.40.50.10380">
    <property type="entry name" value="Malic enzyme, N-terminal domain"/>
    <property type="match status" value="1"/>
</dbReference>
<sequence>MDTHSDKAEQLRCAALEYHEHPIPGKISVTATKQLTNQRDLALAYSPGVAAPCEEIVKDPANVFKYTARGNLVGVITNGTAVLGLGNIGPLASKPVMEGKGVLFKKFAGIDVFDIEINESDPDKLCDIIASLEPTFGGINLEDIKAPECFYIERKLRDRMKIPVFHDDQHGTAIIVGAAILNGLKVVNKDIKKCKLVVSGAGAAALACLDLIVDLGFPIENIFVTDLAGVVYKGRTELMDPDKARFAQDTSARTLAEIIPGADVFLGLSAAGVLKKDMVKQMGERPLVMALANPTPEILPEEVREVRSDAIIATGRSDYPNQVNNVLCFPYIFRGALDCGATTITREMEIAVVHAIAELAQAEQSDVVATVYGFTNLSFGPEYLIPKPFDPRLMMKIAPAVAKAAFESGVATRPIADLEAYAEKLQQFVYHSGTFMKPAFQIAKNAADTKKRIVFAEGEDERVLRAVQIIVDEHLAKPILVGRPSVLDKRIEKFGLRIRAGVDFEVINPEFDERYRDYWETYYELTARQGVTQQYAKLEMRRRHSLIGAIMIKKGHADGMICGTFGTTHLHLKYIDQVLGKREGVNVYAAMNALILPDRQIIMVDTHVNENPNAEQMAEITILAAEEMRRFGITPHVALLSHSNFGSSNSESAQKMRDALAIIRRDAPDLEVDGEMHGDSALDSAYRKKSMPSSTLKSNANLLVLPNIDAANISYNLIKIAAGNGIAIGPILLGCAKPVHILTPSATVRRIVNMTALCVVDAVAQR</sequence>
<evidence type="ECO:0000259" key="14">
    <source>
        <dbReference type="SMART" id="SM01274"/>
    </source>
</evidence>
<protein>
    <submittedName>
        <fullName evidence="15">Phosphate acetyl/butaryl transferase</fullName>
    </submittedName>
</protein>
<evidence type="ECO:0000256" key="11">
    <source>
        <dbReference type="PIRSR" id="PIRSR036684-3"/>
    </source>
</evidence>
<feature type="binding site" evidence="10">
    <location>
        <position position="142"/>
    </location>
    <ligand>
        <name>a divalent metal cation</name>
        <dbReference type="ChEBI" id="CHEBI:60240"/>
    </ligand>
</feature>
<dbReference type="SMART" id="SM01274">
    <property type="entry name" value="malic"/>
    <property type="match status" value="1"/>
</dbReference>
<dbReference type="SUPFAM" id="SSF53659">
    <property type="entry name" value="Isocitrate/Isopropylmalate dehydrogenase-like"/>
    <property type="match status" value="1"/>
</dbReference>
<feature type="domain" description="Malic enzyme N-terminal" evidence="14">
    <location>
        <begin position="24"/>
        <end position="157"/>
    </location>
</feature>
<feature type="binding site" evidence="11">
    <location>
        <position position="168"/>
    </location>
    <ligand>
        <name>a divalent metal cation</name>
        <dbReference type="ChEBI" id="CHEBI:60240"/>
    </ligand>
</feature>
<evidence type="ECO:0000256" key="1">
    <source>
        <dbReference type="ARBA" id="ARBA00001936"/>
    </source>
</evidence>
<dbReference type="GO" id="GO:0016616">
    <property type="term" value="F:oxidoreductase activity, acting on the CH-OH group of donors, NAD or NADP as acceptor"/>
    <property type="evidence" value="ECO:0007669"/>
    <property type="project" value="InterPro"/>
</dbReference>
<dbReference type="NCBIfam" id="NF009501">
    <property type="entry name" value="PRK12861.1"/>
    <property type="match status" value="1"/>
</dbReference>
<dbReference type="FunFam" id="3.40.50.720:FF:000095">
    <property type="entry name" value="NADP-dependent malic enzyme"/>
    <property type="match status" value="1"/>
</dbReference>
<dbReference type="InterPro" id="IPR012302">
    <property type="entry name" value="Malic_NAD-bd"/>
</dbReference>
<evidence type="ECO:0000256" key="10">
    <source>
        <dbReference type="PIRSR" id="PIRSR036684-2"/>
    </source>
</evidence>
<dbReference type="GO" id="GO:0046872">
    <property type="term" value="F:metal ion binding"/>
    <property type="evidence" value="ECO:0007669"/>
    <property type="project" value="UniProtKB-KW"/>
</dbReference>
<evidence type="ECO:0000256" key="3">
    <source>
        <dbReference type="ARBA" id="ARBA00007686"/>
    </source>
</evidence>
<dbReference type="InterPro" id="IPR012188">
    <property type="entry name" value="ME_PTA"/>
</dbReference>
<feature type="binding site" evidence="11">
    <location>
        <position position="293"/>
    </location>
    <ligand>
        <name>a divalent metal cation</name>
        <dbReference type="ChEBI" id="CHEBI:60240"/>
    </ligand>
</feature>
<dbReference type="AlphaFoldDB" id="A0A2S9H092"/>
<dbReference type="InterPro" id="IPR036291">
    <property type="entry name" value="NAD(P)-bd_dom_sf"/>
</dbReference>
<keyword evidence="8" id="KW-0511">Multifunctional enzyme</keyword>
<evidence type="ECO:0000256" key="8">
    <source>
        <dbReference type="ARBA" id="ARBA00023268"/>
    </source>
</evidence>
<feature type="domain" description="Malic enzyme NAD-binding" evidence="13">
    <location>
        <begin position="169"/>
        <end position="406"/>
    </location>
</feature>
<evidence type="ECO:0000313" key="16">
    <source>
        <dbReference type="Proteomes" id="UP000237839"/>
    </source>
</evidence>
<comment type="similarity">
    <text evidence="5 12">Belongs to the malic enzymes family.</text>
</comment>